<dbReference type="RefSeq" id="WP_139081949.1">
    <property type="nucleotide sequence ID" value="NZ_VDFV01000015.1"/>
</dbReference>
<gene>
    <name evidence="1" type="ORF">FHG71_12130</name>
</gene>
<reference evidence="1 2" key="1">
    <citation type="submission" date="2019-06" db="EMBL/GenBank/DDBJ databases">
        <authorList>
            <person name="Jiang L."/>
        </authorList>
    </citation>
    <scope>NUCLEOTIDE SEQUENCE [LARGE SCALE GENOMIC DNA]</scope>
    <source>
        <strain evidence="1 2">YIM 48858</strain>
    </source>
</reference>
<evidence type="ECO:0000313" key="2">
    <source>
        <dbReference type="Proteomes" id="UP000305709"/>
    </source>
</evidence>
<proteinExistence type="predicted"/>
<dbReference type="EMBL" id="VDFV01000015">
    <property type="protein sequence ID" value="TNC71335.1"/>
    <property type="molecule type" value="Genomic_DNA"/>
</dbReference>
<organism evidence="1 2">
    <name type="scientific">Rubellimicrobium roseum</name>
    <dbReference type="NCBI Taxonomy" id="687525"/>
    <lineage>
        <taxon>Bacteria</taxon>
        <taxon>Pseudomonadati</taxon>
        <taxon>Pseudomonadota</taxon>
        <taxon>Alphaproteobacteria</taxon>
        <taxon>Rhodobacterales</taxon>
        <taxon>Roseobacteraceae</taxon>
        <taxon>Rubellimicrobium</taxon>
    </lineage>
</organism>
<sequence>MMHLHNPASRAHLDDLRDRLLGALGEGPVPGLDEAEARARVERLVDLVQAMDEGRITAKDALEAYGFIRIPGFSLGRWLVEMVDEGVYLDELLDEAA</sequence>
<protein>
    <submittedName>
        <fullName evidence="1">Uncharacterized protein</fullName>
    </submittedName>
</protein>
<comment type="caution">
    <text evidence="1">The sequence shown here is derived from an EMBL/GenBank/DDBJ whole genome shotgun (WGS) entry which is preliminary data.</text>
</comment>
<keyword evidence="2" id="KW-1185">Reference proteome</keyword>
<name>A0A5C4NBT3_9RHOB</name>
<dbReference type="AlphaFoldDB" id="A0A5C4NBT3"/>
<accession>A0A5C4NBT3</accession>
<dbReference type="Proteomes" id="UP000305709">
    <property type="component" value="Unassembled WGS sequence"/>
</dbReference>
<evidence type="ECO:0000313" key="1">
    <source>
        <dbReference type="EMBL" id="TNC71335.1"/>
    </source>
</evidence>